<evidence type="ECO:0000313" key="3">
    <source>
        <dbReference type="Proteomes" id="UP000282460"/>
    </source>
</evidence>
<comment type="caution">
    <text evidence="2">The sequence shown here is derived from an EMBL/GenBank/DDBJ whole genome shotgun (WGS) entry which is preliminary data.</text>
</comment>
<proteinExistence type="predicted"/>
<dbReference type="InterPro" id="IPR036388">
    <property type="entry name" value="WH-like_DNA-bd_sf"/>
</dbReference>
<reference evidence="2 3" key="1">
    <citation type="submission" date="2018-10" db="EMBL/GenBank/DDBJ databases">
        <authorList>
            <person name="Li J."/>
        </authorList>
    </citation>
    <scope>NUCLEOTIDE SEQUENCE [LARGE SCALE GENOMIC DNA]</scope>
    <source>
        <strain evidence="2 3">ZD1-4</strain>
    </source>
</reference>
<dbReference type="AlphaFoldDB" id="A0A3L7J5B2"/>
<protein>
    <submittedName>
        <fullName evidence="2">NUDIX domain-containing protein</fullName>
    </submittedName>
</protein>
<feature type="domain" description="NrtR DNA-binding winged helix" evidence="1">
    <location>
        <begin position="147"/>
        <end position="200"/>
    </location>
</feature>
<dbReference type="Proteomes" id="UP000282460">
    <property type="component" value="Unassembled WGS sequence"/>
</dbReference>
<keyword evidence="3" id="KW-1185">Reference proteome</keyword>
<dbReference type="SUPFAM" id="SSF55811">
    <property type="entry name" value="Nudix"/>
    <property type="match status" value="1"/>
</dbReference>
<dbReference type="Pfam" id="PF21906">
    <property type="entry name" value="WHD_NrtR"/>
    <property type="match status" value="1"/>
</dbReference>
<dbReference type="SUPFAM" id="SSF46785">
    <property type="entry name" value="Winged helix' DNA-binding domain"/>
    <property type="match status" value="1"/>
</dbReference>
<accession>A0A3L7J5B2</accession>
<dbReference type="Gene3D" id="3.90.79.10">
    <property type="entry name" value="Nucleoside Triphosphate Pyrophosphohydrolase"/>
    <property type="match status" value="1"/>
</dbReference>
<dbReference type="InterPro" id="IPR036390">
    <property type="entry name" value="WH_DNA-bd_sf"/>
</dbReference>
<dbReference type="InterPro" id="IPR015797">
    <property type="entry name" value="NUDIX_hydrolase-like_dom_sf"/>
</dbReference>
<organism evidence="2 3">
    <name type="scientific">Mycetocola zhadangensis</name>
    <dbReference type="NCBI Taxonomy" id="1164595"/>
    <lineage>
        <taxon>Bacteria</taxon>
        <taxon>Bacillati</taxon>
        <taxon>Actinomycetota</taxon>
        <taxon>Actinomycetes</taxon>
        <taxon>Micrococcales</taxon>
        <taxon>Microbacteriaceae</taxon>
        <taxon>Mycetocola</taxon>
    </lineage>
</organism>
<evidence type="ECO:0000313" key="2">
    <source>
        <dbReference type="EMBL" id="RLQ85639.1"/>
    </source>
</evidence>
<sequence>MNVSGSPDLTAYPRPSVAVDAAVLTVPPDRPLSVVLIEDGHGRRLPGTFVRERERLDDAVRRGLAAKTGIETVELQQLHVFDAPHRDDRGWVLSVAYLAVAPWTAIRPPALVVPAAETGALAFDHDQIVERALLTIRQDYRARPDPYRLIAEPFTIRQLHDLHQQVAGEILMRDSFRRTMSPFLRETGELATGTVGKPARRFIHRRVQEDQVVK</sequence>
<dbReference type="RefSeq" id="WP_121658004.1">
    <property type="nucleotide sequence ID" value="NZ_BMEK01000001.1"/>
</dbReference>
<dbReference type="EMBL" id="RCWJ01000001">
    <property type="protein sequence ID" value="RLQ85639.1"/>
    <property type="molecule type" value="Genomic_DNA"/>
</dbReference>
<name>A0A3L7J5B2_9MICO</name>
<dbReference type="CDD" id="cd18873">
    <property type="entry name" value="NUDIX_NadM_like"/>
    <property type="match status" value="1"/>
</dbReference>
<dbReference type="PANTHER" id="PTHR43736">
    <property type="entry name" value="ADP-RIBOSE PYROPHOSPHATASE"/>
    <property type="match status" value="1"/>
</dbReference>
<dbReference type="PANTHER" id="PTHR43736:SF4">
    <property type="entry name" value="SLR1690 PROTEIN"/>
    <property type="match status" value="1"/>
</dbReference>
<dbReference type="InterPro" id="IPR054105">
    <property type="entry name" value="WHD_NrtR"/>
</dbReference>
<dbReference type="OrthoDB" id="9786141at2"/>
<evidence type="ECO:0000259" key="1">
    <source>
        <dbReference type="Pfam" id="PF21906"/>
    </source>
</evidence>
<dbReference type="Gene3D" id="1.10.10.10">
    <property type="entry name" value="Winged helix-like DNA-binding domain superfamily/Winged helix DNA-binding domain"/>
    <property type="match status" value="1"/>
</dbReference>
<gene>
    <name evidence="2" type="ORF">D9V28_01815</name>
</gene>